<dbReference type="Proteomes" id="UP000477750">
    <property type="component" value="Unassembled WGS sequence"/>
</dbReference>
<keyword evidence="2" id="KW-0812">Transmembrane</keyword>
<evidence type="ECO:0000256" key="2">
    <source>
        <dbReference type="SAM" id="Phobius"/>
    </source>
</evidence>
<comment type="caution">
    <text evidence="4">The sequence shown here is derived from an EMBL/GenBank/DDBJ whole genome shotgun (WGS) entry which is preliminary data.</text>
</comment>
<keyword evidence="4" id="KW-0808">Transferase</keyword>
<dbReference type="InterPro" id="IPR001173">
    <property type="entry name" value="Glyco_trans_2-like"/>
</dbReference>
<feature type="transmembrane region" description="Helical" evidence="2">
    <location>
        <begin position="332"/>
        <end position="352"/>
    </location>
</feature>
<keyword evidence="2" id="KW-0472">Membrane</keyword>
<feature type="domain" description="Glycosyltransferase 2-like" evidence="3">
    <location>
        <begin position="71"/>
        <end position="187"/>
    </location>
</feature>
<dbReference type="InterPro" id="IPR050834">
    <property type="entry name" value="Glycosyltransf_2"/>
</dbReference>
<evidence type="ECO:0000256" key="1">
    <source>
        <dbReference type="SAM" id="MobiDB-lite"/>
    </source>
</evidence>
<dbReference type="PANTHER" id="PTHR43685:SF2">
    <property type="entry name" value="GLYCOSYLTRANSFERASE 2-LIKE DOMAIN-CONTAINING PROTEIN"/>
    <property type="match status" value="1"/>
</dbReference>
<dbReference type="PANTHER" id="PTHR43685">
    <property type="entry name" value="GLYCOSYLTRANSFERASE"/>
    <property type="match status" value="1"/>
</dbReference>
<evidence type="ECO:0000259" key="3">
    <source>
        <dbReference type="Pfam" id="PF00535"/>
    </source>
</evidence>
<dbReference type="CDD" id="cd00761">
    <property type="entry name" value="Glyco_tranf_GTA_type"/>
    <property type="match status" value="1"/>
</dbReference>
<evidence type="ECO:0000313" key="4">
    <source>
        <dbReference type="EMBL" id="MQM25499.1"/>
    </source>
</evidence>
<dbReference type="Pfam" id="PF00535">
    <property type="entry name" value="Glycos_transf_2"/>
    <property type="match status" value="1"/>
</dbReference>
<dbReference type="InterPro" id="IPR029044">
    <property type="entry name" value="Nucleotide-diphossugar_trans"/>
</dbReference>
<dbReference type="Gene3D" id="3.90.550.10">
    <property type="entry name" value="Spore Coat Polysaccharide Biosynthesis Protein SpsA, Chain A"/>
    <property type="match status" value="1"/>
</dbReference>
<dbReference type="GO" id="GO:0016740">
    <property type="term" value="F:transferase activity"/>
    <property type="evidence" value="ECO:0007669"/>
    <property type="project" value="UniProtKB-KW"/>
</dbReference>
<reference evidence="4 5" key="1">
    <citation type="submission" date="2019-10" db="EMBL/GenBank/DDBJ databases">
        <title>Glycomyces albidus sp. nov., a novel actinomycete isolated from rhizosphere soil of wheat (Triticum aestivum L.).</title>
        <authorList>
            <person name="Qian L."/>
        </authorList>
    </citation>
    <scope>NUCLEOTIDE SEQUENCE [LARGE SCALE GENOMIC DNA]</scope>
    <source>
        <strain evidence="4 5">NEAU-7082</strain>
    </source>
</reference>
<feature type="transmembrane region" description="Helical" evidence="2">
    <location>
        <begin position="358"/>
        <end position="382"/>
    </location>
</feature>
<accession>A0A6L5G768</accession>
<feature type="region of interest" description="Disordered" evidence="1">
    <location>
        <begin position="30"/>
        <end position="49"/>
    </location>
</feature>
<protein>
    <submittedName>
        <fullName evidence="4">Glycosyltransferase</fullName>
    </submittedName>
</protein>
<dbReference type="EMBL" id="WIAO01000007">
    <property type="protein sequence ID" value="MQM25499.1"/>
    <property type="molecule type" value="Genomic_DNA"/>
</dbReference>
<gene>
    <name evidence="4" type="ORF">GFD30_07935</name>
</gene>
<name>A0A6L5G768_9ACTN</name>
<evidence type="ECO:0000313" key="5">
    <source>
        <dbReference type="Proteomes" id="UP000477750"/>
    </source>
</evidence>
<dbReference type="SUPFAM" id="SSF53448">
    <property type="entry name" value="Nucleotide-diphospho-sugar transferases"/>
    <property type="match status" value="1"/>
</dbReference>
<organism evidence="4 5">
    <name type="scientific">Glycomyces albidus</name>
    <dbReference type="NCBI Taxonomy" id="2656774"/>
    <lineage>
        <taxon>Bacteria</taxon>
        <taxon>Bacillati</taxon>
        <taxon>Actinomycetota</taxon>
        <taxon>Actinomycetes</taxon>
        <taxon>Glycomycetales</taxon>
        <taxon>Glycomycetaceae</taxon>
        <taxon>Glycomyces</taxon>
    </lineage>
</organism>
<keyword evidence="5" id="KW-1185">Reference proteome</keyword>
<sequence>MWTNTRQCSKARPFAIQEFRTMHSIAIQDPFQTPYSNPSNDHSSTACPDRISARSSTARHAFPMTTQLPWSVVVPCHNAAKTLDRCLAALAAQTAAPAEVIVVDDASTDDTAAIAERFPCRTVNIRPNRGPAAARNTGAAIATGRVLFFLDADIELRPDALENAAAAIAAPGTGMVQGVYDADPMIDDGPVERYKTLFEHQWRTGSAGATDVTLFALTAIRAEVFTAAGGFDETLRSGEDVEFGSRLPAGWTVITDPTVVGRHDDVDRLGPLLIEQWRRSLRFAELLARARRAPAAGNTVRTGAYGPAAVLAAGAIAASAPLALWQPWLAAVPALFAIAFGIASAPLVAAAAARSLRWAAAVYALHLLYVGTAGLASLVGALRPAVWRPRP</sequence>
<proteinExistence type="predicted"/>
<feature type="transmembrane region" description="Helical" evidence="2">
    <location>
        <begin position="304"/>
        <end position="325"/>
    </location>
</feature>
<dbReference type="AlphaFoldDB" id="A0A6L5G768"/>
<feature type="compositionally biased region" description="Polar residues" evidence="1">
    <location>
        <begin position="30"/>
        <end position="46"/>
    </location>
</feature>
<keyword evidence="2" id="KW-1133">Transmembrane helix</keyword>